<comment type="caution">
    <text evidence="3">The sequence shown here is derived from an EMBL/GenBank/DDBJ whole genome shotgun (WGS) entry which is preliminary data.</text>
</comment>
<feature type="region of interest" description="Disordered" evidence="1">
    <location>
        <begin position="86"/>
        <end position="128"/>
    </location>
</feature>
<evidence type="ECO:0000313" key="4">
    <source>
        <dbReference type="Proteomes" id="UP000245959"/>
    </source>
</evidence>
<dbReference type="Proteomes" id="UP000245959">
    <property type="component" value="Unassembled WGS sequence"/>
</dbReference>
<proteinExistence type="predicted"/>
<name>A0A2U1AFJ7_9BACT</name>
<evidence type="ECO:0000256" key="2">
    <source>
        <dbReference type="SAM" id="Phobius"/>
    </source>
</evidence>
<accession>A0A2U1AFJ7</accession>
<sequence length="128" mass="14532">MVWIWVVAGLTWVIVMMGIAQLSRFYSKFQEGRRELDANLLNMAGQFKKMQSTLTELLAEQRRITRLTLEQLDLKRAEMTGDFEIVEEPIPPAPPSAGPTEPAVEPPPPMPDKRPPSKFPEIKFPDAK</sequence>
<dbReference type="RefSeq" id="WP_133245286.1">
    <property type="nucleotide sequence ID" value="NZ_CABMMC010000033.1"/>
</dbReference>
<evidence type="ECO:0000256" key="1">
    <source>
        <dbReference type="SAM" id="MobiDB-lite"/>
    </source>
</evidence>
<keyword evidence="2" id="KW-0472">Membrane</keyword>
<dbReference type="EMBL" id="QEKH01000043">
    <property type="protein sequence ID" value="PVY35156.1"/>
    <property type="molecule type" value="Genomic_DNA"/>
</dbReference>
<keyword evidence="2" id="KW-1133">Transmembrane helix</keyword>
<feature type="transmembrane region" description="Helical" evidence="2">
    <location>
        <begin position="6"/>
        <end position="26"/>
    </location>
</feature>
<organism evidence="3 4">
    <name type="scientific">Victivallis vadensis</name>
    <dbReference type="NCBI Taxonomy" id="172901"/>
    <lineage>
        <taxon>Bacteria</taxon>
        <taxon>Pseudomonadati</taxon>
        <taxon>Lentisphaerota</taxon>
        <taxon>Lentisphaeria</taxon>
        <taxon>Victivallales</taxon>
        <taxon>Victivallaceae</taxon>
        <taxon>Victivallis</taxon>
    </lineage>
</organism>
<keyword evidence="4" id="KW-1185">Reference proteome</keyword>
<keyword evidence="2" id="KW-0812">Transmembrane</keyword>
<evidence type="ECO:0000313" key="3">
    <source>
        <dbReference type="EMBL" id="PVY35156.1"/>
    </source>
</evidence>
<dbReference type="GeneID" id="78297018"/>
<gene>
    <name evidence="3" type="ORF">C8D82_14317</name>
</gene>
<reference evidence="3 4" key="1">
    <citation type="submission" date="2018-04" db="EMBL/GenBank/DDBJ databases">
        <title>Genomic Encyclopedia of Type Strains, Phase IV (KMG-IV): sequencing the most valuable type-strain genomes for metagenomic binning, comparative biology and taxonomic classification.</title>
        <authorList>
            <person name="Goeker M."/>
        </authorList>
    </citation>
    <scope>NUCLEOTIDE SEQUENCE [LARGE SCALE GENOMIC DNA]</scope>
    <source>
        <strain evidence="3 4">DSM 14823</strain>
    </source>
</reference>
<dbReference type="OrthoDB" id="9959529at2"/>
<dbReference type="AlphaFoldDB" id="A0A2U1AFJ7"/>
<feature type="compositionally biased region" description="Basic and acidic residues" evidence="1">
    <location>
        <begin position="111"/>
        <end position="128"/>
    </location>
</feature>
<protein>
    <submittedName>
        <fullName evidence="3">Uncharacterized protein</fullName>
    </submittedName>
</protein>